<dbReference type="InterPro" id="IPR055729">
    <property type="entry name" value="DUF7305"/>
</dbReference>
<accession>A0A1H3BIS2</accession>
<evidence type="ECO:0000313" key="4">
    <source>
        <dbReference type="Proteomes" id="UP000198816"/>
    </source>
</evidence>
<feature type="domain" description="Type 4 fimbrial biogenesis protein PilX N-terminal" evidence="1">
    <location>
        <begin position="14"/>
        <end position="63"/>
    </location>
</feature>
<name>A0A1H3BIS2_THIRO</name>
<dbReference type="Pfam" id="PF14341">
    <property type="entry name" value="PilX_N"/>
    <property type="match status" value="1"/>
</dbReference>
<sequence>MMISDRSSSLPSQRGVVLPIALIMLTVMTLSGVSAIAVNQKNMRIAAHQSQYLDAFLAAEAGLQAAADALEAAVSGGLAPPTDDAIWTGSAITDRIPSITWTDAGSAEPYGIDRLSGYFVEDIADVGGLVRLRVVGLTEGIGPREGRTLVMTFEPGSSGTALFEDVLTACRHVDVTGSGSIRSYDSLAPELGELYRANISNRLAGGRIELKGNGSIFGSARSTAGGNIGGTLMGEFVAGGNVTTDSGTRICGRISATGDVSTSGNFALGPSSHSDCSHVSLATPAGIQGRNVSLTASAEVDGNVDAHGNLSASGNAKIHHDANVAGNYSLSGSGTVLGTLTYGGSGTLQGGGSIGNLVHRPGLVVPSASGVPTRTCEPAGVSIRELMTAKRPTTDAILSGNLRKLDDNSSDQLVPYLRAQGRFAPGVQQNLDTDPNITVAITGNVDLQGWRNLNFPANRNVTLRVDGNFGIGGSAGIVIPSNVDVTLWVGGDVNLAGSGSIILGANSTLSLYVKGESKLGNNPFHFPNNRSVVERTDDDGQTYMAPSVALYSDIHASDGVPGHKEDISVTGASAIYAAIYAPYARVDIGGSGELRGAVWAHDIKVFGSGGLRYDVQLARAQTGAGGGGGSGGLTRLSWSEAVH</sequence>
<dbReference type="RefSeq" id="WP_093036578.1">
    <property type="nucleotide sequence ID" value="NZ_FNNZ01000025.1"/>
</dbReference>
<evidence type="ECO:0000259" key="2">
    <source>
        <dbReference type="Pfam" id="PF23981"/>
    </source>
</evidence>
<proteinExistence type="predicted"/>
<keyword evidence="4" id="KW-1185">Reference proteome</keyword>
<dbReference type="Pfam" id="PF23981">
    <property type="entry name" value="DUF7305"/>
    <property type="match status" value="1"/>
</dbReference>
<gene>
    <name evidence="3" type="ORF">SAMN05421783_12517</name>
</gene>
<feature type="domain" description="DUF7305" evidence="2">
    <location>
        <begin position="481"/>
        <end position="618"/>
    </location>
</feature>
<reference evidence="4" key="1">
    <citation type="submission" date="2016-10" db="EMBL/GenBank/DDBJ databases">
        <authorList>
            <person name="Varghese N."/>
            <person name="Submissions S."/>
        </authorList>
    </citation>
    <scope>NUCLEOTIDE SEQUENCE [LARGE SCALE GENOMIC DNA]</scope>
    <source>
        <strain evidence="4">DSM 217</strain>
    </source>
</reference>
<dbReference type="Proteomes" id="UP000198816">
    <property type="component" value="Unassembled WGS sequence"/>
</dbReference>
<dbReference type="EMBL" id="FNNZ01000025">
    <property type="protein sequence ID" value="SDX41880.1"/>
    <property type="molecule type" value="Genomic_DNA"/>
</dbReference>
<evidence type="ECO:0000259" key="1">
    <source>
        <dbReference type="Pfam" id="PF14341"/>
    </source>
</evidence>
<dbReference type="AlphaFoldDB" id="A0A1H3BIS2"/>
<evidence type="ECO:0000313" key="3">
    <source>
        <dbReference type="EMBL" id="SDX41880.1"/>
    </source>
</evidence>
<dbReference type="STRING" id="1058.SAMN05421783_12517"/>
<organism evidence="3 4">
    <name type="scientific">Thiocapsa roseopersicina</name>
    <dbReference type="NCBI Taxonomy" id="1058"/>
    <lineage>
        <taxon>Bacteria</taxon>
        <taxon>Pseudomonadati</taxon>
        <taxon>Pseudomonadota</taxon>
        <taxon>Gammaproteobacteria</taxon>
        <taxon>Chromatiales</taxon>
        <taxon>Chromatiaceae</taxon>
        <taxon>Thiocapsa</taxon>
    </lineage>
</organism>
<protein>
    <submittedName>
        <fullName evidence="3">PilX N-terminal</fullName>
    </submittedName>
</protein>
<dbReference type="InterPro" id="IPR025746">
    <property type="entry name" value="PilX_N_dom"/>
</dbReference>